<reference evidence="2 3" key="1">
    <citation type="journal article" date="2016" name="Environ. Microbiol.">
        <title>New Methyloceanibacter diversity from North Sea sediments includes methanotroph containing solely the soluble methane monooxygenase.</title>
        <authorList>
            <person name="Vekeman B."/>
            <person name="Kerckhof F.M."/>
            <person name="Cremers G."/>
            <person name="de Vos P."/>
            <person name="Vandamme P."/>
            <person name="Boon N."/>
            <person name="Op den Camp H.J."/>
            <person name="Heylen K."/>
        </authorList>
    </citation>
    <scope>NUCLEOTIDE SEQUENCE [LARGE SCALE GENOMIC DNA]</scope>
    <source>
        <strain evidence="2 3">R-67176</strain>
    </source>
</reference>
<evidence type="ECO:0000313" key="2">
    <source>
        <dbReference type="EMBL" id="ODR95626.1"/>
    </source>
</evidence>
<keyword evidence="3" id="KW-1185">Reference proteome</keyword>
<comment type="caution">
    <text evidence="2">The sequence shown here is derived from an EMBL/GenBank/DDBJ whole genome shotgun (WGS) entry which is preliminary data.</text>
</comment>
<dbReference type="STRING" id="1774970.AUC70_01650"/>
<accession>A0A1E3VRR0</accession>
<sequence length="239" mass="25554">MSPLGAQPDNAMRGSAFHAILRKFTETHPDALPDDIEAALNEIGDAAFATLGDNPSLHAFWRPSFRRFAAWFAATEPARRANVLQSFAEVTGVLELPSGFRLTARADRIDAAEDGTLVIYDYKTGPPPSQSHVKDLYRPQLPLEAAIAKGGGFEGLGPCEVTGLEYIRASGRGEGGEQQAASKESPDVLAKCALEQLEALVAYFDDPNTPYEVKRRANAGFTDATGLTTTSNSPACLNG</sequence>
<organism evidence="2 3">
    <name type="scientific">Methyloceanibacter stevinii</name>
    <dbReference type="NCBI Taxonomy" id="1774970"/>
    <lineage>
        <taxon>Bacteria</taxon>
        <taxon>Pseudomonadati</taxon>
        <taxon>Pseudomonadota</taxon>
        <taxon>Alphaproteobacteria</taxon>
        <taxon>Hyphomicrobiales</taxon>
        <taxon>Hyphomicrobiaceae</taxon>
        <taxon>Methyloceanibacter</taxon>
    </lineage>
</organism>
<evidence type="ECO:0000259" key="1">
    <source>
        <dbReference type="Pfam" id="PF12705"/>
    </source>
</evidence>
<evidence type="ECO:0000313" key="3">
    <source>
        <dbReference type="Proteomes" id="UP000094172"/>
    </source>
</evidence>
<dbReference type="Pfam" id="PF12705">
    <property type="entry name" value="PDDEXK_1"/>
    <property type="match status" value="1"/>
</dbReference>
<dbReference type="InterPro" id="IPR038726">
    <property type="entry name" value="PDDEXK_AddAB-type"/>
</dbReference>
<dbReference type="EMBL" id="LPWE01000010">
    <property type="protein sequence ID" value="ODR95626.1"/>
    <property type="molecule type" value="Genomic_DNA"/>
</dbReference>
<dbReference type="InterPro" id="IPR011604">
    <property type="entry name" value="PDDEXK-like_dom_sf"/>
</dbReference>
<proteinExistence type="predicted"/>
<feature type="domain" description="PD-(D/E)XK endonuclease-like" evidence="1">
    <location>
        <begin position="7"/>
        <end position="208"/>
    </location>
</feature>
<name>A0A1E3VRR0_9HYPH</name>
<dbReference type="AlphaFoldDB" id="A0A1E3VRR0"/>
<gene>
    <name evidence="2" type="ORF">AUC70_01650</name>
</gene>
<dbReference type="Gene3D" id="3.90.320.10">
    <property type="match status" value="1"/>
</dbReference>
<protein>
    <recommendedName>
        <fullName evidence="1">PD-(D/E)XK endonuclease-like domain-containing protein</fullName>
    </recommendedName>
</protein>
<dbReference type="Proteomes" id="UP000094172">
    <property type="component" value="Unassembled WGS sequence"/>
</dbReference>